<dbReference type="InterPro" id="IPR036390">
    <property type="entry name" value="WH_DNA-bd_sf"/>
</dbReference>
<dbReference type="InterPro" id="IPR052362">
    <property type="entry name" value="HTH-GbsR_regulator"/>
</dbReference>
<dbReference type="PANTHER" id="PTHR38465">
    <property type="entry name" value="HTH-TYPE TRANSCRIPTIONAL REGULATOR MJ1563-RELATED"/>
    <property type="match status" value="1"/>
</dbReference>
<evidence type="ECO:0000256" key="1">
    <source>
        <dbReference type="ARBA" id="ARBA00023015"/>
    </source>
</evidence>
<protein>
    <submittedName>
        <fullName evidence="5">MarR family transcriptional regulator</fullName>
    </submittedName>
</protein>
<feature type="domain" description="HTH marR-type" evidence="4">
    <location>
        <begin position="34"/>
        <end position="81"/>
    </location>
</feature>
<name>A0A1Q9LHD8_9PSEU</name>
<sequence length="156" mass="17131">MVAEDEVARFVERFALFLANAGMARMPARVFARLLVTESGQLTAAGLAESLQVSPAAVSGAVRYLEQVGLIRRGREPGERRDHYAVTGSSWMDALVDRDKMMADWAALMGEGAVLLGPTTAAGERLAESERLFLFLKRELADMLRRFREGEAAREG</sequence>
<dbReference type="GO" id="GO:0003677">
    <property type="term" value="F:DNA binding"/>
    <property type="evidence" value="ECO:0007669"/>
    <property type="project" value="UniProtKB-KW"/>
</dbReference>
<dbReference type="SUPFAM" id="SSF46785">
    <property type="entry name" value="Winged helix' DNA-binding domain"/>
    <property type="match status" value="1"/>
</dbReference>
<evidence type="ECO:0000259" key="4">
    <source>
        <dbReference type="Pfam" id="PF12802"/>
    </source>
</evidence>
<dbReference type="Proteomes" id="UP000186040">
    <property type="component" value="Unassembled WGS sequence"/>
</dbReference>
<organism evidence="5 6">
    <name type="scientific">Actinokineospora bangkokensis</name>
    <dbReference type="NCBI Taxonomy" id="1193682"/>
    <lineage>
        <taxon>Bacteria</taxon>
        <taxon>Bacillati</taxon>
        <taxon>Actinomycetota</taxon>
        <taxon>Actinomycetes</taxon>
        <taxon>Pseudonocardiales</taxon>
        <taxon>Pseudonocardiaceae</taxon>
        <taxon>Actinokineospora</taxon>
    </lineage>
</organism>
<keyword evidence="3" id="KW-0804">Transcription</keyword>
<evidence type="ECO:0000256" key="2">
    <source>
        <dbReference type="ARBA" id="ARBA00023125"/>
    </source>
</evidence>
<gene>
    <name evidence="5" type="ORF">BJP25_00955</name>
</gene>
<dbReference type="Pfam" id="PF12802">
    <property type="entry name" value="MarR_2"/>
    <property type="match status" value="1"/>
</dbReference>
<evidence type="ECO:0000313" key="6">
    <source>
        <dbReference type="Proteomes" id="UP000186040"/>
    </source>
</evidence>
<reference evidence="5 6" key="1">
    <citation type="submission" date="2016-10" db="EMBL/GenBank/DDBJ databases">
        <title>The Draft Genome Sequence of Actinokineospora bangkokensis 44EHWT reveals the biosynthetic pathway of antifungal compounds Thailandins with unusual extender unit butylmalonyl-CoA.</title>
        <authorList>
            <person name="Greule A."/>
            <person name="Intra B."/>
            <person name="Flemming S."/>
            <person name="Rommel M.G."/>
            <person name="Panbangred W."/>
            <person name="Bechthold A."/>
        </authorList>
    </citation>
    <scope>NUCLEOTIDE SEQUENCE [LARGE SCALE GENOMIC DNA]</scope>
    <source>
        <strain evidence="5 6">44EHW</strain>
    </source>
</reference>
<dbReference type="GO" id="GO:0003700">
    <property type="term" value="F:DNA-binding transcription factor activity"/>
    <property type="evidence" value="ECO:0007669"/>
    <property type="project" value="InterPro"/>
</dbReference>
<dbReference type="AlphaFoldDB" id="A0A1Q9LHD8"/>
<dbReference type="STRING" id="1193682.BJP25_00955"/>
<comment type="caution">
    <text evidence="5">The sequence shown here is derived from an EMBL/GenBank/DDBJ whole genome shotgun (WGS) entry which is preliminary data.</text>
</comment>
<proteinExistence type="predicted"/>
<dbReference type="Gene3D" id="1.10.10.10">
    <property type="entry name" value="Winged helix-like DNA-binding domain superfamily/Winged helix DNA-binding domain"/>
    <property type="match status" value="1"/>
</dbReference>
<dbReference type="RefSeq" id="WP_075976833.1">
    <property type="nucleotide sequence ID" value="NZ_MKQR01000023.1"/>
</dbReference>
<dbReference type="InterPro" id="IPR000835">
    <property type="entry name" value="HTH_MarR-typ"/>
</dbReference>
<keyword evidence="1" id="KW-0805">Transcription regulation</keyword>
<dbReference type="EMBL" id="MKQR01000023">
    <property type="protein sequence ID" value="OLR91436.1"/>
    <property type="molecule type" value="Genomic_DNA"/>
</dbReference>
<keyword evidence="6" id="KW-1185">Reference proteome</keyword>
<accession>A0A1Q9LHD8</accession>
<dbReference type="InterPro" id="IPR036388">
    <property type="entry name" value="WH-like_DNA-bd_sf"/>
</dbReference>
<keyword evidence="2" id="KW-0238">DNA-binding</keyword>
<dbReference type="PANTHER" id="PTHR38465:SF2">
    <property type="entry name" value="HTH-TYPE TRANSCRIPTIONAL REGULATOR MMPR5"/>
    <property type="match status" value="1"/>
</dbReference>
<evidence type="ECO:0000256" key="3">
    <source>
        <dbReference type="ARBA" id="ARBA00023163"/>
    </source>
</evidence>
<evidence type="ECO:0000313" key="5">
    <source>
        <dbReference type="EMBL" id="OLR91436.1"/>
    </source>
</evidence>